<accession>A0A501WZR5</accession>
<dbReference type="AlphaFoldDB" id="A0A501WZR5"/>
<proteinExistence type="predicted"/>
<dbReference type="EMBL" id="VFRR01000006">
    <property type="protein sequence ID" value="TPE54320.1"/>
    <property type="molecule type" value="Genomic_DNA"/>
</dbReference>
<sequence length="832" mass="88846">MATVEDTDNQTSTPTNITGELGIVTGQAIVAQSAIESLGSSECGTNGGIKITWGNDDNPANGKLDEREIVQTQYICHGEDGATGAKGDKGDTGAAGQNGLDGNDGDSAFFEKVAATTSNSSCTAGGWKFTFGTKNSSGDVVTSDTAEICNGVDGSDGTTTGGTVTANNLDDKIAQGKALVANAKTYLNKLTSQDMQAAYETYGADLEAAVSGDAVAPMYGAMVVTLSALIDGFVNEIDQTTFESQLSDMVADSYFVISQGSGYDVTINESGASVKGLIFQSTDINSTGQLTNYVVDMELDYIKSVEGNGDTTESLSVSSFTVTADQAYTLSFSDVGGAELKTKLGESVIDLIRSETDSAPALASADSGMSLALKGLTLKDFSNNLEFVADAHLAVLLDESAYETGDIAMSITGMGLQGKLTFGGETSSIGANITFPEGAVISDSAIDNFEYDLEEAYYNAGTISLPYTFEELTETYNGEELFVGYRLTFDFTPLNQPLIDVMTSYLAETPASLSEQLVSQRVVDFRVSESNLDEVSKLDSELYSDWAFNIAYATQVSEYNSDGLEMSAYNWRNSSSNFSDEATLQSYLQEWVEKYVDFGLGEYGSLAVSYSDPADIGMWFLDSYNSFYVDTLADSSFDTIALGGARNVQYSYGYTDSELTGSMDVDSVQAWVQSTIAEDMYIGFNLTDGNMSEVLSGDIQFDIAIGEGLDLTTSDNGAVSLVGLGDEGLHLTASVELVKGEYEWEHCYYYTGGADCHMHSDPESQPVNETFNVTVTDNDGGQLILKFQEPLVGQDYNALVRVDGVNVGQLVENNQGEPVIQFRDFEIVPLID</sequence>
<name>A0A501WZR5_9GAMM</name>
<evidence type="ECO:0000313" key="3">
    <source>
        <dbReference type="EMBL" id="TPE54320.1"/>
    </source>
</evidence>
<dbReference type="Pfam" id="PF23657">
    <property type="entry name" value="DUF7151"/>
    <property type="match status" value="1"/>
</dbReference>
<comment type="caution">
    <text evidence="3">The sequence shown here is derived from an EMBL/GenBank/DDBJ whole genome shotgun (WGS) entry which is preliminary data.</text>
</comment>
<evidence type="ECO:0000313" key="4">
    <source>
        <dbReference type="Proteomes" id="UP000315901"/>
    </source>
</evidence>
<evidence type="ECO:0000259" key="2">
    <source>
        <dbReference type="Pfam" id="PF23657"/>
    </source>
</evidence>
<gene>
    <name evidence="3" type="ORF">FJM67_05080</name>
</gene>
<feature type="domain" description="DUF7151" evidence="2">
    <location>
        <begin position="41"/>
        <end position="76"/>
    </location>
</feature>
<reference evidence="3 4" key="1">
    <citation type="submission" date="2019-06" db="EMBL/GenBank/DDBJ databases">
        <title>A novel bacterium of genus Marinomonas, isolated from coastal sand.</title>
        <authorList>
            <person name="Huang H."/>
            <person name="Mo K."/>
            <person name="Hu Y."/>
        </authorList>
    </citation>
    <scope>NUCLEOTIDE SEQUENCE [LARGE SCALE GENOMIC DNA]</scope>
    <source>
        <strain evidence="3 4">HB171799</strain>
    </source>
</reference>
<evidence type="ECO:0000256" key="1">
    <source>
        <dbReference type="SAM" id="MobiDB-lite"/>
    </source>
</evidence>
<organism evidence="3 4">
    <name type="scientific">Maribrevibacterium harenarium</name>
    <dbReference type="NCBI Taxonomy" id="2589817"/>
    <lineage>
        <taxon>Bacteria</taxon>
        <taxon>Pseudomonadati</taxon>
        <taxon>Pseudomonadota</taxon>
        <taxon>Gammaproteobacteria</taxon>
        <taxon>Oceanospirillales</taxon>
        <taxon>Oceanospirillaceae</taxon>
        <taxon>Maribrevibacterium</taxon>
    </lineage>
</organism>
<dbReference type="Proteomes" id="UP000315901">
    <property type="component" value="Unassembled WGS sequence"/>
</dbReference>
<dbReference type="InterPro" id="IPR055575">
    <property type="entry name" value="DUF7151"/>
</dbReference>
<keyword evidence="4" id="KW-1185">Reference proteome</keyword>
<feature type="region of interest" description="Disordered" evidence="1">
    <location>
        <begin position="80"/>
        <end position="103"/>
    </location>
</feature>
<protein>
    <recommendedName>
        <fullName evidence="2">DUF7151 domain-containing protein</fullName>
    </recommendedName>
</protein>